<sequence length="181" mass="19591">MAAGQRMTAVDAQFYWMSAKVPSDQFLLYAFEGEPSRYERAVEDVCRRARACPEFTMRLSDDGGPKYPVWVPATVGPERVVRHDAADWGECLSTVAGLPRDQLDVRRTPWRLHVFGPVLGVPGVDGPGTVAVLQVPHALSPAMGLTHGVHGIGDTIAISVHAAESAVPDIDAYMELLDGLL</sequence>
<name>A0A0U0W5W4_MYCBE</name>
<organism evidence="1 2">
    <name type="scientific">Mycobacterium bohemicum DSM 44277</name>
    <dbReference type="NCBI Taxonomy" id="1236609"/>
    <lineage>
        <taxon>Bacteria</taxon>
        <taxon>Bacillati</taxon>
        <taxon>Actinomycetota</taxon>
        <taxon>Actinomycetes</taxon>
        <taxon>Mycobacteriales</taxon>
        <taxon>Mycobacteriaceae</taxon>
        <taxon>Mycobacterium</taxon>
    </lineage>
</organism>
<gene>
    <name evidence="1" type="ORF">BN971_01468</name>
</gene>
<dbReference type="AlphaFoldDB" id="A0A0U0W5W4"/>
<reference evidence="1 2" key="1">
    <citation type="submission" date="2015-03" db="EMBL/GenBank/DDBJ databases">
        <authorList>
            <person name="Murphy D."/>
        </authorList>
    </citation>
    <scope>NUCLEOTIDE SEQUENCE [LARGE SCALE GENOMIC DNA]</scope>
    <source>
        <strain evidence="1 2">DSM 44277</strain>
    </source>
</reference>
<protein>
    <submittedName>
        <fullName evidence="1">Uncharacterized protein</fullName>
    </submittedName>
</protein>
<dbReference type="Proteomes" id="UP000198875">
    <property type="component" value="Unassembled WGS sequence"/>
</dbReference>
<evidence type="ECO:0000313" key="1">
    <source>
        <dbReference type="EMBL" id="CPR09211.1"/>
    </source>
</evidence>
<proteinExistence type="predicted"/>
<evidence type="ECO:0000313" key="2">
    <source>
        <dbReference type="Proteomes" id="UP000198875"/>
    </source>
</evidence>
<dbReference type="OrthoDB" id="4370976at2"/>
<accession>A0A0U0W5W4</accession>
<dbReference type="EMBL" id="CSTD01000001">
    <property type="protein sequence ID" value="CPR09211.1"/>
    <property type="molecule type" value="Genomic_DNA"/>
</dbReference>